<dbReference type="InterPro" id="IPR020846">
    <property type="entry name" value="MFS_dom"/>
</dbReference>
<evidence type="ECO:0000259" key="9">
    <source>
        <dbReference type="PROSITE" id="PS50850"/>
    </source>
</evidence>
<dbReference type="PANTHER" id="PTHR23501">
    <property type="entry name" value="MAJOR FACILITATOR SUPERFAMILY"/>
    <property type="match status" value="1"/>
</dbReference>
<name>A0A9X3SCF0_9ACTN</name>
<dbReference type="InterPro" id="IPR036259">
    <property type="entry name" value="MFS_trans_sf"/>
</dbReference>
<evidence type="ECO:0000256" key="6">
    <source>
        <dbReference type="ARBA" id="ARBA00022989"/>
    </source>
</evidence>
<feature type="transmembrane region" description="Helical" evidence="8">
    <location>
        <begin position="97"/>
        <end position="115"/>
    </location>
</feature>
<dbReference type="PANTHER" id="PTHR23501:SF197">
    <property type="entry name" value="COMD"/>
    <property type="match status" value="1"/>
</dbReference>
<dbReference type="PROSITE" id="PS50850">
    <property type="entry name" value="MFS"/>
    <property type="match status" value="1"/>
</dbReference>
<feature type="transmembrane region" description="Helical" evidence="8">
    <location>
        <begin position="244"/>
        <end position="264"/>
    </location>
</feature>
<dbReference type="Proteomes" id="UP001147653">
    <property type="component" value="Unassembled WGS sequence"/>
</dbReference>
<evidence type="ECO:0000256" key="7">
    <source>
        <dbReference type="ARBA" id="ARBA00023136"/>
    </source>
</evidence>
<comment type="subcellular location">
    <subcellularLocation>
        <location evidence="1">Cell membrane</location>
        <topology evidence="1">Multi-pass membrane protein</topology>
    </subcellularLocation>
</comment>
<evidence type="ECO:0000256" key="1">
    <source>
        <dbReference type="ARBA" id="ARBA00004651"/>
    </source>
</evidence>
<comment type="similarity">
    <text evidence="2">Belongs to the major facilitator superfamily. TCR/Tet family.</text>
</comment>
<keyword evidence="7 8" id="KW-0472">Membrane</keyword>
<gene>
    <name evidence="10" type="ORF">OJ997_30115</name>
</gene>
<protein>
    <submittedName>
        <fullName evidence="10">MFS transporter</fullName>
    </submittedName>
</protein>
<dbReference type="Gene3D" id="1.20.1720.10">
    <property type="entry name" value="Multidrug resistance protein D"/>
    <property type="match status" value="1"/>
</dbReference>
<dbReference type="Gene3D" id="1.20.1250.20">
    <property type="entry name" value="MFS general substrate transporter like domains"/>
    <property type="match status" value="1"/>
</dbReference>
<dbReference type="GO" id="GO:0022857">
    <property type="term" value="F:transmembrane transporter activity"/>
    <property type="evidence" value="ECO:0007669"/>
    <property type="project" value="InterPro"/>
</dbReference>
<feature type="transmembrane region" description="Helical" evidence="8">
    <location>
        <begin position="121"/>
        <end position="143"/>
    </location>
</feature>
<evidence type="ECO:0000256" key="4">
    <source>
        <dbReference type="ARBA" id="ARBA00022475"/>
    </source>
</evidence>
<evidence type="ECO:0000256" key="2">
    <source>
        <dbReference type="ARBA" id="ARBA00007520"/>
    </source>
</evidence>
<feature type="transmembrane region" description="Helical" evidence="8">
    <location>
        <begin position="183"/>
        <end position="203"/>
    </location>
</feature>
<feature type="transmembrane region" description="Helical" evidence="8">
    <location>
        <begin position="352"/>
        <end position="370"/>
    </location>
</feature>
<dbReference type="PRINTS" id="PR01036">
    <property type="entry name" value="TCRTETB"/>
</dbReference>
<feature type="domain" description="Major facilitator superfamily (MFS) profile" evidence="9">
    <location>
        <begin position="32"/>
        <end position="511"/>
    </location>
</feature>
<dbReference type="CDD" id="cd17502">
    <property type="entry name" value="MFS_Azr1_MDR_like"/>
    <property type="match status" value="1"/>
</dbReference>
<keyword evidence="5 8" id="KW-0812">Transmembrane</keyword>
<feature type="transmembrane region" description="Helical" evidence="8">
    <location>
        <begin position="422"/>
        <end position="441"/>
    </location>
</feature>
<accession>A0A9X3SCF0</accession>
<feature type="transmembrane region" description="Helical" evidence="8">
    <location>
        <begin position="322"/>
        <end position="340"/>
    </location>
</feature>
<dbReference type="AlphaFoldDB" id="A0A9X3SCF0"/>
<proteinExistence type="inferred from homology"/>
<dbReference type="FunFam" id="1.20.1720.10:FF:000004">
    <property type="entry name" value="EmrB/QacA family drug resistance transporter"/>
    <property type="match status" value="1"/>
</dbReference>
<dbReference type="RefSeq" id="WP_270029054.1">
    <property type="nucleotide sequence ID" value="NZ_JAPDDP010000080.1"/>
</dbReference>
<feature type="transmembrane region" description="Helical" evidence="8">
    <location>
        <begin position="28"/>
        <end position="46"/>
    </location>
</feature>
<organism evidence="10 11">
    <name type="scientific">Solirubrobacter phytolaccae</name>
    <dbReference type="NCBI Taxonomy" id="1404360"/>
    <lineage>
        <taxon>Bacteria</taxon>
        <taxon>Bacillati</taxon>
        <taxon>Actinomycetota</taxon>
        <taxon>Thermoleophilia</taxon>
        <taxon>Solirubrobacterales</taxon>
        <taxon>Solirubrobacteraceae</taxon>
        <taxon>Solirubrobacter</taxon>
    </lineage>
</organism>
<keyword evidence="6 8" id="KW-1133">Transmembrane helix</keyword>
<dbReference type="InterPro" id="IPR004638">
    <property type="entry name" value="EmrB-like"/>
</dbReference>
<evidence type="ECO:0000256" key="5">
    <source>
        <dbReference type="ARBA" id="ARBA00022692"/>
    </source>
</evidence>
<evidence type="ECO:0000256" key="3">
    <source>
        <dbReference type="ARBA" id="ARBA00022448"/>
    </source>
</evidence>
<dbReference type="Pfam" id="PF07690">
    <property type="entry name" value="MFS_1"/>
    <property type="match status" value="1"/>
</dbReference>
<reference evidence="10" key="1">
    <citation type="submission" date="2022-10" db="EMBL/GenBank/DDBJ databases">
        <title>The WGS of Solirubrobacter phytolaccae KCTC 29190.</title>
        <authorList>
            <person name="Jiang Z."/>
        </authorList>
    </citation>
    <scope>NUCLEOTIDE SEQUENCE</scope>
    <source>
        <strain evidence="10">KCTC 29190</strain>
    </source>
</reference>
<feature type="transmembrane region" description="Helical" evidence="8">
    <location>
        <begin position="376"/>
        <end position="401"/>
    </location>
</feature>
<comment type="caution">
    <text evidence="10">The sequence shown here is derived from an EMBL/GenBank/DDBJ whole genome shotgun (WGS) entry which is preliminary data.</text>
</comment>
<dbReference type="SUPFAM" id="SSF103473">
    <property type="entry name" value="MFS general substrate transporter"/>
    <property type="match status" value="1"/>
</dbReference>
<keyword evidence="11" id="KW-1185">Reference proteome</keyword>
<evidence type="ECO:0000256" key="8">
    <source>
        <dbReference type="SAM" id="Phobius"/>
    </source>
</evidence>
<evidence type="ECO:0000313" key="10">
    <source>
        <dbReference type="EMBL" id="MDA0184596.1"/>
    </source>
</evidence>
<dbReference type="GO" id="GO:0005886">
    <property type="term" value="C:plasma membrane"/>
    <property type="evidence" value="ECO:0007669"/>
    <property type="project" value="UniProtKB-SubCell"/>
</dbReference>
<feature type="transmembrane region" description="Helical" evidence="8">
    <location>
        <begin position="284"/>
        <end position="310"/>
    </location>
</feature>
<keyword evidence="3" id="KW-0813">Transport</keyword>
<feature type="transmembrane region" description="Helical" evidence="8">
    <location>
        <begin position="215"/>
        <end position="238"/>
    </location>
</feature>
<dbReference type="NCBIfam" id="TIGR00711">
    <property type="entry name" value="efflux_EmrB"/>
    <property type="match status" value="1"/>
</dbReference>
<dbReference type="EMBL" id="JAPDDP010000080">
    <property type="protein sequence ID" value="MDA0184596.1"/>
    <property type="molecule type" value="Genomic_DNA"/>
</dbReference>
<feature type="transmembrane region" description="Helical" evidence="8">
    <location>
        <begin position="477"/>
        <end position="502"/>
    </location>
</feature>
<dbReference type="InterPro" id="IPR011701">
    <property type="entry name" value="MFS"/>
</dbReference>
<keyword evidence="4" id="KW-1003">Cell membrane</keyword>
<feature type="transmembrane region" description="Helical" evidence="8">
    <location>
        <begin position="155"/>
        <end position="177"/>
    </location>
</feature>
<evidence type="ECO:0000313" key="11">
    <source>
        <dbReference type="Proteomes" id="UP001147653"/>
    </source>
</evidence>
<sequence length="545" mass="56982">MTWPLRRDAFSGTPLGTSAPDNTLTGRALVPVFAALMLGMFLAALDQTIVSTALPTIVGELGGLEHLSWVVTSYLLATTASTPLYGKLGDMYGRKPVFLVAIVIFLIGSMLAGLSRTMGELIAFRAVQGLGAGGLMVGAQAIIADVVPPRDRGRYMGLIGSVFAVASVAGPLLGGFFVDTISWRWVFYVNLPVGVIAVLIIVFRLHLHTPSTRHAIDYLGATLLTAGVSAIILLTTWGGNEYPWGSATIIGLGVAALILIGLFVRVESRADEPIIPLSLFRSAVFSVASSLGFLIGLAMFGAITFIPLFLQLVYGVSPTSSGLRMLPLMAGLLSASIISGRMISKIGRYKPFPIAGTAVTAIGMFLLSRLEVDTPPWLASVYMLVVGIGIGLVMQVLVLAVQNCAPPKDIGVATSAATFFRSMGGSLGVALFGAIFAARLADELAQFPPAIASRFSGGLNISPDEVHSLPEEAQQDFLHAFVAALQPVFLVGAVLVAVAFALSWALKEVPLRGASGPPAELAAEEAVAGATGSEAIIDPEPTPRR</sequence>